<organism evidence="2 3">
    <name type="scientific">Lichtheimia corymbifera JMRC:FSU:9682</name>
    <dbReference type="NCBI Taxonomy" id="1263082"/>
    <lineage>
        <taxon>Eukaryota</taxon>
        <taxon>Fungi</taxon>
        <taxon>Fungi incertae sedis</taxon>
        <taxon>Mucoromycota</taxon>
        <taxon>Mucoromycotina</taxon>
        <taxon>Mucoromycetes</taxon>
        <taxon>Mucorales</taxon>
        <taxon>Lichtheimiaceae</taxon>
        <taxon>Lichtheimia</taxon>
    </lineage>
</organism>
<name>A0A068RVA5_9FUNG</name>
<feature type="signal peptide" evidence="1">
    <location>
        <begin position="1"/>
        <end position="24"/>
    </location>
</feature>
<dbReference type="EMBL" id="CBTN010000017">
    <property type="protein sequence ID" value="CDH53512.1"/>
    <property type="molecule type" value="Genomic_DNA"/>
</dbReference>
<sequence>MATTSRRLFAYILSFIGLDRISHASSTTIRKSPTTTSSCCSSSTCSLESSSSSSSSSSASFMTESTLIVNPGTAGLYDEKHIEDPGVTMMAYDAWSVQALLSTLPKMSLCHLLTTTALKYPKVMEMIATTVTQDGTTTAADKQQPFPVKPPCNLSSSLVSASAQLHHHYDNEQQPHNPLSYYRELVAIQEQAYAIVHSLDGLRPSEQFAREAEVAQELQRLVRLCTNTLYAAPQGHSLIALIGLLVIAREGLAASSTKVRRYMFGGGGGGACLGRLVVLEMQAALKNYKVNPLVEPSLSNEQRGSEHQWPHLLRVLSPPKSVLAAADNRHQLTWIIDVLKQVCAQMAECDPHWTFAQEYHNVVVIATRNCRL</sequence>
<proteinExistence type="predicted"/>
<comment type="caution">
    <text evidence="2">The sequence shown here is derived from an EMBL/GenBank/DDBJ whole genome shotgun (WGS) entry which is preliminary data.</text>
</comment>
<evidence type="ECO:0000313" key="3">
    <source>
        <dbReference type="Proteomes" id="UP000027586"/>
    </source>
</evidence>
<evidence type="ECO:0000313" key="2">
    <source>
        <dbReference type="EMBL" id="CDH53512.1"/>
    </source>
</evidence>
<dbReference type="VEuPathDB" id="FungiDB:LCOR_04856.1"/>
<dbReference type="OrthoDB" id="2275837at2759"/>
<reference evidence="2" key="1">
    <citation type="submission" date="2013-08" db="EMBL/GenBank/DDBJ databases">
        <title>Gene expansion shapes genome architecture in the human pathogen Lichtheimia corymbifera: an evolutionary genomics analysis in the ancient terrestrial Mucorales (Mucoromycotina).</title>
        <authorList>
            <person name="Schwartze V.U."/>
            <person name="Winter S."/>
            <person name="Shelest E."/>
            <person name="Marcet-Houben M."/>
            <person name="Horn F."/>
            <person name="Wehner S."/>
            <person name="Hoffmann K."/>
            <person name="Riege K."/>
            <person name="Sammeth M."/>
            <person name="Nowrousian M."/>
            <person name="Valiante V."/>
            <person name="Linde J."/>
            <person name="Jacobsen I.D."/>
            <person name="Marz M."/>
            <person name="Brakhage A.A."/>
            <person name="Gabaldon T."/>
            <person name="Bocker S."/>
            <person name="Voigt K."/>
        </authorList>
    </citation>
    <scope>NUCLEOTIDE SEQUENCE [LARGE SCALE GENOMIC DNA]</scope>
    <source>
        <strain evidence="2">FSU 9682</strain>
    </source>
</reference>
<feature type="chain" id="PRO_5001652745" evidence="1">
    <location>
        <begin position="25"/>
        <end position="372"/>
    </location>
</feature>
<protein>
    <submittedName>
        <fullName evidence="2">Uncharacterized protein</fullName>
    </submittedName>
</protein>
<keyword evidence="1" id="KW-0732">Signal</keyword>
<dbReference type="AlphaFoldDB" id="A0A068RVA5"/>
<accession>A0A068RVA5</accession>
<gene>
    <name evidence="2" type="ORF">LCOR_04856.1</name>
</gene>
<keyword evidence="3" id="KW-1185">Reference proteome</keyword>
<evidence type="ECO:0000256" key="1">
    <source>
        <dbReference type="SAM" id="SignalP"/>
    </source>
</evidence>
<dbReference type="Proteomes" id="UP000027586">
    <property type="component" value="Unassembled WGS sequence"/>
</dbReference>